<dbReference type="Proteomes" id="UP000182658">
    <property type="component" value="Unassembled WGS sequence"/>
</dbReference>
<keyword evidence="1" id="KW-1133">Transmembrane helix</keyword>
<dbReference type="AlphaFoldDB" id="A0A1J7J2G7"/>
<evidence type="ECO:0000256" key="1">
    <source>
        <dbReference type="SAM" id="Phobius"/>
    </source>
</evidence>
<protein>
    <submittedName>
        <fullName evidence="2">Uncharacterized protein</fullName>
    </submittedName>
</protein>
<name>A0A1J7J2G7_9PEZI</name>
<dbReference type="InParanoid" id="A0A1J7J2G7"/>
<dbReference type="EMBL" id="KV875094">
    <property type="protein sequence ID" value="OIW33958.1"/>
    <property type="molecule type" value="Genomic_DNA"/>
</dbReference>
<accession>A0A1J7J2G7</accession>
<evidence type="ECO:0000313" key="2">
    <source>
        <dbReference type="EMBL" id="OIW33958.1"/>
    </source>
</evidence>
<keyword evidence="1" id="KW-0812">Transmembrane</keyword>
<evidence type="ECO:0000313" key="3">
    <source>
        <dbReference type="Proteomes" id="UP000182658"/>
    </source>
</evidence>
<keyword evidence="3" id="KW-1185">Reference proteome</keyword>
<sequence>MGGLASADYGFLEFIRYSRIIFKRRCCGSGEGHSAALSPASSLVGYSAPYHLTFFCLGGILFFPA</sequence>
<gene>
    <name evidence="2" type="ORF">CONLIGDRAFT_202688</name>
</gene>
<reference evidence="2 3" key="1">
    <citation type="submission" date="2016-10" db="EMBL/GenBank/DDBJ databases">
        <title>Draft genome sequence of Coniochaeta ligniaria NRRL30616, a lignocellulolytic fungus for bioabatement of inhibitors in plant biomass hydrolysates.</title>
        <authorList>
            <consortium name="DOE Joint Genome Institute"/>
            <person name="Jimenez D.J."/>
            <person name="Hector R.E."/>
            <person name="Riley R."/>
            <person name="Sun H."/>
            <person name="Grigoriev I.V."/>
            <person name="Van Elsas J.D."/>
            <person name="Nichols N.N."/>
        </authorList>
    </citation>
    <scope>NUCLEOTIDE SEQUENCE [LARGE SCALE GENOMIC DNA]</scope>
    <source>
        <strain evidence="2 3">NRRL 30616</strain>
    </source>
</reference>
<organism evidence="2 3">
    <name type="scientific">Coniochaeta ligniaria NRRL 30616</name>
    <dbReference type="NCBI Taxonomy" id="1408157"/>
    <lineage>
        <taxon>Eukaryota</taxon>
        <taxon>Fungi</taxon>
        <taxon>Dikarya</taxon>
        <taxon>Ascomycota</taxon>
        <taxon>Pezizomycotina</taxon>
        <taxon>Sordariomycetes</taxon>
        <taxon>Sordariomycetidae</taxon>
        <taxon>Coniochaetales</taxon>
        <taxon>Coniochaetaceae</taxon>
        <taxon>Coniochaeta</taxon>
    </lineage>
</organism>
<keyword evidence="1" id="KW-0472">Membrane</keyword>
<proteinExistence type="predicted"/>
<feature type="transmembrane region" description="Helical" evidence="1">
    <location>
        <begin position="43"/>
        <end position="63"/>
    </location>
</feature>